<dbReference type="Proteomes" id="UP000324065">
    <property type="component" value="Unassembled WGS sequence"/>
</dbReference>
<organism evidence="2 3">
    <name type="scientific">Roseospira marina</name>
    <dbReference type="NCBI Taxonomy" id="140057"/>
    <lineage>
        <taxon>Bacteria</taxon>
        <taxon>Pseudomonadati</taxon>
        <taxon>Pseudomonadota</taxon>
        <taxon>Alphaproteobacteria</taxon>
        <taxon>Rhodospirillales</taxon>
        <taxon>Rhodospirillaceae</taxon>
        <taxon>Roseospira</taxon>
    </lineage>
</organism>
<keyword evidence="3" id="KW-1185">Reference proteome</keyword>
<dbReference type="EMBL" id="VWPJ01000001">
    <property type="protein sequence ID" value="KAA5607386.1"/>
    <property type="molecule type" value="Genomic_DNA"/>
</dbReference>
<evidence type="ECO:0000256" key="1">
    <source>
        <dbReference type="SAM" id="MobiDB-lite"/>
    </source>
</evidence>
<comment type="caution">
    <text evidence="2">The sequence shown here is derived from an EMBL/GenBank/DDBJ whole genome shotgun (WGS) entry which is preliminary data.</text>
</comment>
<feature type="region of interest" description="Disordered" evidence="1">
    <location>
        <begin position="1"/>
        <end position="28"/>
    </location>
</feature>
<reference evidence="2 3" key="1">
    <citation type="submission" date="2019-09" db="EMBL/GenBank/DDBJ databases">
        <title>Genome sequence of Roseospira marina, one of the more divergent members of the non-sulfur purple photosynthetic bacterial family, the Rhodospirillaceae.</title>
        <authorList>
            <person name="Meyer T."/>
            <person name="Kyndt J."/>
        </authorList>
    </citation>
    <scope>NUCLEOTIDE SEQUENCE [LARGE SCALE GENOMIC DNA]</scope>
    <source>
        <strain evidence="2 3">DSM 15113</strain>
    </source>
</reference>
<proteinExistence type="predicted"/>
<name>A0A5M6IGE6_9PROT</name>
<sequence>MTGSPWRAAAAGHRAGSGRARHDARARPPIARARTGDTHVWDLDQEPDLDSLLADPLVGLVMVRDGLSPDDVAQYVRRARERLAAASA</sequence>
<evidence type="ECO:0000313" key="2">
    <source>
        <dbReference type="EMBL" id="KAA5607386.1"/>
    </source>
</evidence>
<feature type="compositionally biased region" description="Low complexity" evidence="1">
    <location>
        <begin position="7"/>
        <end position="18"/>
    </location>
</feature>
<protein>
    <submittedName>
        <fullName evidence="2">Uncharacterized protein</fullName>
    </submittedName>
</protein>
<evidence type="ECO:0000313" key="3">
    <source>
        <dbReference type="Proteomes" id="UP000324065"/>
    </source>
</evidence>
<gene>
    <name evidence="2" type="ORF">F1188_01060</name>
</gene>
<accession>A0A5M6IGE6</accession>
<dbReference type="AlphaFoldDB" id="A0A5M6IGE6"/>